<dbReference type="OrthoDB" id="68158at2157"/>
<dbReference type="GO" id="GO:0030170">
    <property type="term" value="F:pyridoxal phosphate binding"/>
    <property type="evidence" value="ECO:0007669"/>
    <property type="project" value="InterPro"/>
</dbReference>
<proteinExistence type="predicted"/>
<protein>
    <recommendedName>
        <fullName evidence="1">MOSC domain-containing protein</fullName>
    </recommendedName>
</protein>
<evidence type="ECO:0000259" key="1">
    <source>
        <dbReference type="PROSITE" id="PS51340"/>
    </source>
</evidence>
<accession>A0A8T4GWT3</accession>
<dbReference type="PANTHER" id="PTHR36930">
    <property type="entry name" value="METAL-SULFUR CLUSTER BIOSYNTHESIS PROTEINS YUAD-RELATED"/>
    <property type="match status" value="1"/>
</dbReference>
<dbReference type="InterPro" id="IPR052716">
    <property type="entry name" value="MOSC_domain"/>
</dbReference>
<dbReference type="AlphaFoldDB" id="A0A8T4GWT3"/>
<dbReference type="Proteomes" id="UP000823736">
    <property type="component" value="Unassembled WGS sequence"/>
</dbReference>
<evidence type="ECO:0000313" key="2">
    <source>
        <dbReference type="EMBL" id="MBP1987581.1"/>
    </source>
</evidence>
<feature type="domain" description="MOSC" evidence="1">
    <location>
        <begin position="16"/>
        <end position="155"/>
    </location>
</feature>
<dbReference type="InterPro" id="IPR005302">
    <property type="entry name" value="MoCF_Sase_C"/>
</dbReference>
<sequence length="157" mass="17236">MTGTVEYVHVAGEAGAPPQQRESVEAVVGKGLQGDRYFEKEGTFSTDEEDRTRDLTLIEAEAIEQAEADYDVEFEPGIHRRNLTVRGVGLNRLLGERFRVGDAVVEGAELCEPCTYLERKLEEKGIREALVHRGGLRCEIVETGEIAVGDDIGTGDT</sequence>
<gene>
    <name evidence="2" type="ORF">J2753_002082</name>
</gene>
<name>A0A8T4GWT3_9EURY</name>
<comment type="caution">
    <text evidence="2">The sequence shown here is derived from an EMBL/GenBank/DDBJ whole genome shotgun (WGS) entry which is preliminary data.</text>
</comment>
<dbReference type="PROSITE" id="PS51340">
    <property type="entry name" value="MOSC"/>
    <property type="match status" value="1"/>
</dbReference>
<dbReference type="SUPFAM" id="SSF50800">
    <property type="entry name" value="PK beta-barrel domain-like"/>
    <property type="match status" value="1"/>
</dbReference>
<dbReference type="EMBL" id="JAGGLC010000004">
    <property type="protein sequence ID" value="MBP1987581.1"/>
    <property type="molecule type" value="Genomic_DNA"/>
</dbReference>
<dbReference type="GO" id="GO:0030151">
    <property type="term" value="F:molybdenum ion binding"/>
    <property type="evidence" value="ECO:0007669"/>
    <property type="project" value="InterPro"/>
</dbReference>
<dbReference type="Pfam" id="PF03473">
    <property type="entry name" value="MOSC"/>
    <property type="match status" value="1"/>
</dbReference>
<dbReference type="RefSeq" id="WP_209491920.1">
    <property type="nucleotide sequence ID" value="NZ_JAGGLC010000004.1"/>
</dbReference>
<reference evidence="2" key="1">
    <citation type="submission" date="2021-03" db="EMBL/GenBank/DDBJ databases">
        <title>Genomic Encyclopedia of Type Strains, Phase IV (KMG-IV): sequencing the most valuable type-strain genomes for metagenomic binning, comparative biology and taxonomic classification.</title>
        <authorList>
            <person name="Goeker M."/>
        </authorList>
    </citation>
    <scope>NUCLEOTIDE SEQUENCE</scope>
    <source>
        <strain evidence="2">DSM 26232</strain>
    </source>
</reference>
<organism evidence="2 3">
    <name type="scientific">Halolamina salifodinae</name>
    <dbReference type="NCBI Taxonomy" id="1202767"/>
    <lineage>
        <taxon>Archaea</taxon>
        <taxon>Methanobacteriati</taxon>
        <taxon>Methanobacteriota</taxon>
        <taxon>Stenosarchaea group</taxon>
        <taxon>Halobacteria</taxon>
        <taxon>Halobacteriales</taxon>
        <taxon>Haloferacaceae</taxon>
    </lineage>
</organism>
<dbReference type="Gene3D" id="2.40.33.20">
    <property type="entry name" value="PK beta-barrel domain-like"/>
    <property type="match status" value="1"/>
</dbReference>
<keyword evidence="3" id="KW-1185">Reference proteome</keyword>
<dbReference type="PANTHER" id="PTHR36930:SF1">
    <property type="entry name" value="MOSC DOMAIN-CONTAINING PROTEIN"/>
    <property type="match status" value="1"/>
</dbReference>
<dbReference type="InterPro" id="IPR011037">
    <property type="entry name" value="Pyrv_Knase-like_insert_dom_sf"/>
</dbReference>
<evidence type="ECO:0000313" key="3">
    <source>
        <dbReference type="Proteomes" id="UP000823736"/>
    </source>
</evidence>
<dbReference type="GO" id="GO:0003824">
    <property type="term" value="F:catalytic activity"/>
    <property type="evidence" value="ECO:0007669"/>
    <property type="project" value="InterPro"/>
</dbReference>